<dbReference type="STRING" id="861298.SAMN04488136_11670"/>
<sequence>MTSIKTIVALVGLAVGSQATANELDKRYSISEFVSINIDSGYQQKNLNSVVGSYKLPSDIELIGQAINFVLLNTGYELEPINEMALESVRLLTKQLPHIHKQFSYVSVENVIQTIVGDGFSVKFDNVRRLVSINPAYHTESGIK</sequence>
<evidence type="ECO:0000313" key="3">
    <source>
        <dbReference type="Proteomes" id="UP000198854"/>
    </source>
</evidence>
<keyword evidence="1" id="KW-0732">Signal</keyword>
<dbReference type="OrthoDB" id="5879976at2"/>
<protein>
    <submittedName>
        <fullName evidence="2">Conjugative transfer region protein, TIGR03748 family</fullName>
    </submittedName>
</protein>
<dbReference type="RefSeq" id="WP_093275029.1">
    <property type="nucleotide sequence ID" value="NZ_FNDD01000016.1"/>
</dbReference>
<evidence type="ECO:0000313" key="2">
    <source>
        <dbReference type="EMBL" id="SDH44877.1"/>
    </source>
</evidence>
<dbReference type="Proteomes" id="UP000198854">
    <property type="component" value="Unassembled WGS sequence"/>
</dbReference>
<name>A0A1G8CHD5_9VIBR</name>
<accession>A0A1G8CHD5</accession>
<organism evidence="2 3">
    <name type="scientific">Vibrio xiamenensis</name>
    <dbReference type="NCBI Taxonomy" id="861298"/>
    <lineage>
        <taxon>Bacteria</taxon>
        <taxon>Pseudomonadati</taxon>
        <taxon>Pseudomonadota</taxon>
        <taxon>Gammaproteobacteria</taxon>
        <taxon>Vibrionales</taxon>
        <taxon>Vibrionaceae</taxon>
        <taxon>Vibrio</taxon>
    </lineage>
</organism>
<proteinExistence type="predicted"/>
<gene>
    <name evidence="2" type="ORF">SAMN04488136_11670</name>
</gene>
<evidence type="ECO:0000256" key="1">
    <source>
        <dbReference type="SAM" id="SignalP"/>
    </source>
</evidence>
<feature type="signal peptide" evidence="1">
    <location>
        <begin position="1"/>
        <end position="21"/>
    </location>
</feature>
<keyword evidence="3" id="KW-1185">Reference proteome</keyword>
<reference evidence="2 3" key="1">
    <citation type="submission" date="2016-10" db="EMBL/GenBank/DDBJ databases">
        <authorList>
            <person name="de Groot N.N."/>
        </authorList>
    </citation>
    <scope>NUCLEOTIDE SEQUENCE [LARGE SCALE GENOMIC DNA]</scope>
    <source>
        <strain evidence="2 3">CGMCC 1.10228</strain>
    </source>
</reference>
<dbReference type="EMBL" id="FNDD01000016">
    <property type="protein sequence ID" value="SDH44877.1"/>
    <property type="molecule type" value="Genomic_DNA"/>
</dbReference>
<feature type="chain" id="PRO_5011735697" evidence="1">
    <location>
        <begin position="22"/>
        <end position="144"/>
    </location>
</feature>
<dbReference type="AlphaFoldDB" id="A0A1G8CHD5"/>